<dbReference type="AlphaFoldDB" id="A0A0M8NNE8"/>
<dbReference type="EMBL" id="LHQQ01000971">
    <property type="protein sequence ID" value="KOS36066.1"/>
    <property type="molecule type" value="Genomic_DNA"/>
</dbReference>
<gene>
    <name evidence="1" type="ORF">ACN38_g13255</name>
</gene>
<dbReference type="Proteomes" id="UP000037696">
    <property type="component" value="Unassembled WGS sequence"/>
</dbReference>
<keyword evidence="2" id="KW-1185">Reference proteome</keyword>
<evidence type="ECO:0000313" key="2">
    <source>
        <dbReference type="Proteomes" id="UP000037696"/>
    </source>
</evidence>
<comment type="caution">
    <text evidence="1">The sequence shown here is derived from an EMBL/GenBank/DDBJ whole genome shotgun (WGS) entry which is preliminary data.</text>
</comment>
<name>A0A0M8NNE8_9EURO</name>
<sequence>VKDKGPFKGETGIWGTHVFIEAFDTCVNRAGFVTWPAPNLAHTFLLTLGPPRNPLNSGKN</sequence>
<evidence type="ECO:0000313" key="1">
    <source>
        <dbReference type="EMBL" id="KOS36066.1"/>
    </source>
</evidence>
<organism evidence="1 2">
    <name type="scientific">Penicillium nordicum</name>
    <dbReference type="NCBI Taxonomy" id="229535"/>
    <lineage>
        <taxon>Eukaryota</taxon>
        <taxon>Fungi</taxon>
        <taxon>Dikarya</taxon>
        <taxon>Ascomycota</taxon>
        <taxon>Pezizomycotina</taxon>
        <taxon>Eurotiomycetes</taxon>
        <taxon>Eurotiomycetidae</taxon>
        <taxon>Eurotiales</taxon>
        <taxon>Aspergillaceae</taxon>
        <taxon>Penicillium</taxon>
    </lineage>
</organism>
<dbReference type="STRING" id="229535.A0A0M8NNE8"/>
<reference evidence="1 2" key="1">
    <citation type="submission" date="2015-08" db="EMBL/GenBank/DDBJ databases">
        <title>Genome sequencing of Penicillium nordicum.</title>
        <authorList>
            <person name="Nguyen H.D."/>
            <person name="Seifert K.A."/>
        </authorList>
    </citation>
    <scope>NUCLEOTIDE SEQUENCE [LARGE SCALE GENOMIC DNA]</scope>
    <source>
        <strain evidence="1 2">DAOMC 185683</strain>
    </source>
</reference>
<accession>A0A0M8NNE8</accession>
<proteinExistence type="predicted"/>
<protein>
    <submittedName>
        <fullName evidence="1">Uncharacterized protein</fullName>
    </submittedName>
</protein>
<feature type="non-terminal residue" evidence="1">
    <location>
        <position position="1"/>
    </location>
</feature>